<evidence type="ECO:0000313" key="3">
    <source>
        <dbReference type="Proteomes" id="UP000004358"/>
    </source>
</evidence>
<dbReference type="PANTHER" id="PTHR30093:SF2">
    <property type="entry name" value="TYPE II SECRETION SYSTEM PROTEIN H"/>
    <property type="match status" value="1"/>
</dbReference>
<dbReference type="eggNOG" id="COG2165">
    <property type="taxonomic scope" value="Bacteria"/>
</dbReference>
<dbReference type="AlphaFoldDB" id="A3ZXN1"/>
<proteinExistence type="predicted"/>
<dbReference type="Proteomes" id="UP000004358">
    <property type="component" value="Unassembled WGS sequence"/>
</dbReference>
<dbReference type="InterPro" id="IPR045584">
    <property type="entry name" value="Pilin-like"/>
</dbReference>
<organism evidence="2 3">
    <name type="scientific">Blastopirellula marina DSM 3645</name>
    <dbReference type="NCBI Taxonomy" id="314230"/>
    <lineage>
        <taxon>Bacteria</taxon>
        <taxon>Pseudomonadati</taxon>
        <taxon>Planctomycetota</taxon>
        <taxon>Planctomycetia</taxon>
        <taxon>Pirellulales</taxon>
        <taxon>Pirellulaceae</taxon>
        <taxon>Blastopirellula</taxon>
    </lineage>
</organism>
<feature type="domain" description="DUF1559" evidence="1">
    <location>
        <begin position="19"/>
        <end position="265"/>
    </location>
</feature>
<evidence type="ECO:0000259" key="1">
    <source>
        <dbReference type="Pfam" id="PF07596"/>
    </source>
</evidence>
<sequence length="285" mass="30257">MVVIAIIGVLIGLLLPAVQQAREAARRMHCSNNLKQISLGFHNYHDVFQRLPQLANGVAAAPLVAVLPYIEQSNVYDLYDQNLYANSTEIKTAMTGNMPEAYVCPSTPEGGETIASGFAVGLQASDYNQANMIGDFSSILGEMLGEGIFGGATGGSFRDVTDGLSNSILLHEQAGGAHWWVNQYQMSDALGIGGDAWIDGNGVNLGALFSYTPNSTNPTGVFPDFDFGVGKVINNTNNKGPYSFHASGVQVSMGDGSVRFLSEGTNLASLGYLFCRNDDQVIAGE</sequence>
<dbReference type="PANTHER" id="PTHR30093">
    <property type="entry name" value="GENERAL SECRETION PATHWAY PROTEIN G"/>
    <property type="match status" value="1"/>
</dbReference>
<dbReference type="NCBIfam" id="TIGR04294">
    <property type="entry name" value="pre_pil_HX9DG"/>
    <property type="match status" value="1"/>
</dbReference>
<evidence type="ECO:0000313" key="2">
    <source>
        <dbReference type="EMBL" id="EAQ78623.1"/>
    </source>
</evidence>
<dbReference type="Gene3D" id="3.30.700.10">
    <property type="entry name" value="Glycoprotein, Type 4 Pilin"/>
    <property type="match status" value="1"/>
</dbReference>
<gene>
    <name evidence="2" type="ORF">DSM3645_07520</name>
</gene>
<comment type="caution">
    <text evidence="2">The sequence shown here is derived from an EMBL/GenBank/DDBJ whole genome shotgun (WGS) entry which is preliminary data.</text>
</comment>
<protein>
    <recommendedName>
        <fullName evidence="1">DUF1559 domain-containing protein</fullName>
    </recommendedName>
</protein>
<dbReference type="SUPFAM" id="SSF54523">
    <property type="entry name" value="Pili subunits"/>
    <property type="match status" value="1"/>
</dbReference>
<reference evidence="2 3" key="1">
    <citation type="submission" date="2006-02" db="EMBL/GenBank/DDBJ databases">
        <authorList>
            <person name="Amann R."/>
            <person name="Ferriera S."/>
            <person name="Johnson J."/>
            <person name="Kravitz S."/>
            <person name="Halpern A."/>
            <person name="Remington K."/>
            <person name="Beeson K."/>
            <person name="Tran B."/>
            <person name="Rogers Y.-H."/>
            <person name="Friedman R."/>
            <person name="Venter J.C."/>
        </authorList>
    </citation>
    <scope>NUCLEOTIDE SEQUENCE [LARGE SCALE GENOMIC DNA]</scope>
    <source>
        <strain evidence="2 3">DSM 3645</strain>
    </source>
</reference>
<dbReference type="InterPro" id="IPR027558">
    <property type="entry name" value="Pre_pil_HX9DG_C"/>
</dbReference>
<name>A3ZXN1_9BACT</name>
<dbReference type="Pfam" id="PF07596">
    <property type="entry name" value="SBP_bac_10"/>
    <property type="match status" value="1"/>
</dbReference>
<accession>A3ZXN1</accession>
<dbReference type="EMBL" id="AANZ01000019">
    <property type="protein sequence ID" value="EAQ78623.1"/>
    <property type="molecule type" value="Genomic_DNA"/>
</dbReference>
<dbReference type="HOGENOM" id="CLU_041661_0_0_0"/>
<dbReference type="InterPro" id="IPR011453">
    <property type="entry name" value="DUF1559"/>
</dbReference>
<dbReference type="STRING" id="314230.DSM3645_07520"/>